<accession>A0A5B9Y3T7</accession>
<name>A0A5B9Y3T7_9MOLU</name>
<feature type="chain" id="PRO_5022903658" description="Lipoprotein" evidence="1">
    <location>
        <begin position="22"/>
        <end position="241"/>
    </location>
</feature>
<dbReference type="KEGG" id="schi:SCHIN_v1c02260"/>
<evidence type="ECO:0000256" key="1">
    <source>
        <dbReference type="SAM" id="SignalP"/>
    </source>
</evidence>
<proteinExistence type="predicted"/>
<dbReference type="RefSeq" id="WP_166507818.1">
    <property type="nucleotide sequence ID" value="NZ_CP043026.1"/>
</dbReference>
<reference evidence="2 3" key="1">
    <citation type="submission" date="2019-08" db="EMBL/GenBank/DDBJ databases">
        <title>Complete genome sequence of Spiroplasma chinense CCH (DSM 19755).</title>
        <authorList>
            <person name="Shen H.-Y."/>
            <person name="Lin Y.-C."/>
            <person name="Chou L."/>
            <person name="Kuo C.-H."/>
        </authorList>
    </citation>
    <scope>NUCLEOTIDE SEQUENCE [LARGE SCALE GENOMIC DNA]</scope>
    <source>
        <strain evidence="2 3">CCH</strain>
    </source>
</reference>
<organism evidence="2 3">
    <name type="scientific">Spiroplasma chinense</name>
    <dbReference type="NCBI Taxonomy" id="216932"/>
    <lineage>
        <taxon>Bacteria</taxon>
        <taxon>Bacillati</taxon>
        <taxon>Mycoplasmatota</taxon>
        <taxon>Mollicutes</taxon>
        <taxon>Entomoplasmatales</taxon>
        <taxon>Spiroplasmataceae</taxon>
        <taxon>Spiroplasma</taxon>
    </lineage>
</organism>
<dbReference type="Proteomes" id="UP000323144">
    <property type="component" value="Chromosome"/>
</dbReference>
<keyword evidence="3" id="KW-1185">Reference proteome</keyword>
<evidence type="ECO:0008006" key="4">
    <source>
        <dbReference type="Google" id="ProtNLM"/>
    </source>
</evidence>
<feature type="signal peptide" evidence="1">
    <location>
        <begin position="1"/>
        <end position="21"/>
    </location>
</feature>
<evidence type="ECO:0000313" key="3">
    <source>
        <dbReference type="Proteomes" id="UP000323144"/>
    </source>
</evidence>
<sequence>MKKILLKLLSATVLIVPTSLAVSCVDPKHYSGPEPEETYWWQDYEIEKFDSAKDFLKANFESYILKNIKINNRDLESLNDNPSLEKAYKIIVNSFVYDSEARRNNYIWYARESFGEREDYQWDLKDKKGNYIFNAVYNKGTYGSGSTNEILKENFEPLNFNPYKEEGDEKVSAFTIWNAYDMDNILTFKQFGYLEVRVYQDSFLWNLNPEEGKNFERFFIAKRKENGDPGIYFNRSDFDKE</sequence>
<gene>
    <name evidence="2" type="ORF">SCHIN_v1c02260</name>
</gene>
<evidence type="ECO:0000313" key="2">
    <source>
        <dbReference type="EMBL" id="QEH61423.1"/>
    </source>
</evidence>
<protein>
    <recommendedName>
        <fullName evidence="4">Lipoprotein</fullName>
    </recommendedName>
</protein>
<dbReference type="EMBL" id="CP043026">
    <property type="protein sequence ID" value="QEH61423.1"/>
    <property type="molecule type" value="Genomic_DNA"/>
</dbReference>
<dbReference type="PROSITE" id="PS51257">
    <property type="entry name" value="PROKAR_LIPOPROTEIN"/>
    <property type="match status" value="1"/>
</dbReference>
<keyword evidence="1" id="KW-0732">Signal</keyword>
<dbReference type="AlphaFoldDB" id="A0A5B9Y3T7"/>